<protein>
    <submittedName>
        <fullName evidence="2 3">Uncharacterized protein</fullName>
    </submittedName>
</protein>
<evidence type="ECO:0000313" key="3">
    <source>
        <dbReference type="EnsemblMetazoa" id="HelroP173340"/>
    </source>
</evidence>
<dbReference type="AlphaFoldDB" id="T1F6P8"/>
<dbReference type="InParanoid" id="T1F6P8"/>
<feature type="transmembrane region" description="Helical" evidence="1">
    <location>
        <begin position="85"/>
        <end position="108"/>
    </location>
</feature>
<reference evidence="4" key="1">
    <citation type="submission" date="2012-12" db="EMBL/GenBank/DDBJ databases">
        <authorList>
            <person name="Hellsten U."/>
            <person name="Grimwood J."/>
            <person name="Chapman J.A."/>
            <person name="Shapiro H."/>
            <person name="Aerts A."/>
            <person name="Otillar R.P."/>
            <person name="Terry A.Y."/>
            <person name="Boore J.L."/>
            <person name="Simakov O."/>
            <person name="Marletaz F."/>
            <person name="Cho S.-J."/>
            <person name="Edsinger-Gonzales E."/>
            <person name="Havlak P."/>
            <person name="Kuo D.-H."/>
            <person name="Larsson T."/>
            <person name="Lv J."/>
            <person name="Arendt D."/>
            <person name="Savage R."/>
            <person name="Osoegawa K."/>
            <person name="de Jong P."/>
            <person name="Lindberg D.R."/>
            <person name="Seaver E.C."/>
            <person name="Weisblat D.A."/>
            <person name="Putnam N.H."/>
            <person name="Grigoriev I.V."/>
            <person name="Rokhsar D.S."/>
        </authorList>
    </citation>
    <scope>NUCLEOTIDE SEQUENCE</scope>
</reference>
<organism evidence="3 4">
    <name type="scientific">Helobdella robusta</name>
    <name type="common">Californian leech</name>
    <dbReference type="NCBI Taxonomy" id="6412"/>
    <lineage>
        <taxon>Eukaryota</taxon>
        <taxon>Metazoa</taxon>
        <taxon>Spiralia</taxon>
        <taxon>Lophotrochozoa</taxon>
        <taxon>Annelida</taxon>
        <taxon>Clitellata</taxon>
        <taxon>Hirudinea</taxon>
        <taxon>Rhynchobdellida</taxon>
        <taxon>Glossiphoniidae</taxon>
        <taxon>Helobdella</taxon>
    </lineage>
</organism>
<proteinExistence type="predicted"/>
<dbReference type="EMBL" id="AMQM01004514">
    <property type="status" value="NOT_ANNOTATED_CDS"/>
    <property type="molecule type" value="Genomic_DNA"/>
</dbReference>
<evidence type="ECO:0000313" key="2">
    <source>
        <dbReference type="EMBL" id="ESO03645.1"/>
    </source>
</evidence>
<keyword evidence="1" id="KW-0812">Transmembrane</keyword>
<evidence type="ECO:0000313" key="4">
    <source>
        <dbReference type="Proteomes" id="UP000015101"/>
    </source>
</evidence>
<reference evidence="2 4" key="2">
    <citation type="journal article" date="2013" name="Nature">
        <title>Insights into bilaterian evolution from three spiralian genomes.</title>
        <authorList>
            <person name="Simakov O."/>
            <person name="Marletaz F."/>
            <person name="Cho S.J."/>
            <person name="Edsinger-Gonzales E."/>
            <person name="Havlak P."/>
            <person name="Hellsten U."/>
            <person name="Kuo D.H."/>
            <person name="Larsson T."/>
            <person name="Lv J."/>
            <person name="Arendt D."/>
            <person name="Savage R."/>
            <person name="Osoegawa K."/>
            <person name="de Jong P."/>
            <person name="Grimwood J."/>
            <person name="Chapman J.A."/>
            <person name="Shapiro H."/>
            <person name="Aerts A."/>
            <person name="Otillar R.P."/>
            <person name="Terry A.Y."/>
            <person name="Boore J.L."/>
            <person name="Grigoriev I.V."/>
            <person name="Lindberg D.R."/>
            <person name="Seaver E.C."/>
            <person name="Weisblat D.A."/>
            <person name="Putnam N.H."/>
            <person name="Rokhsar D.S."/>
        </authorList>
    </citation>
    <scope>NUCLEOTIDE SEQUENCE</scope>
</reference>
<keyword evidence="1" id="KW-1133">Transmembrane helix</keyword>
<gene>
    <name evidence="3" type="primary">20204497</name>
    <name evidence="2" type="ORF">HELRODRAFT_173340</name>
</gene>
<dbReference type="Proteomes" id="UP000015101">
    <property type="component" value="Unassembled WGS sequence"/>
</dbReference>
<keyword evidence="1" id="KW-0472">Membrane</keyword>
<dbReference type="GeneID" id="20204497"/>
<dbReference type="KEGG" id="hro:HELRODRAFT_173340"/>
<evidence type="ECO:0000256" key="1">
    <source>
        <dbReference type="SAM" id="Phobius"/>
    </source>
</evidence>
<feature type="transmembrane region" description="Helical" evidence="1">
    <location>
        <begin position="12"/>
        <end position="35"/>
    </location>
</feature>
<name>T1F6P8_HELRO</name>
<dbReference type="HOGENOM" id="CLU_2006360_0_0_1"/>
<dbReference type="CTD" id="20204497"/>
<keyword evidence="4" id="KW-1185">Reference proteome</keyword>
<reference evidence="3" key="3">
    <citation type="submission" date="2015-06" db="UniProtKB">
        <authorList>
            <consortium name="EnsemblMetazoa"/>
        </authorList>
    </citation>
    <scope>IDENTIFICATION</scope>
</reference>
<dbReference type="RefSeq" id="XP_009018202.1">
    <property type="nucleotide sequence ID" value="XM_009019954.1"/>
</dbReference>
<feature type="transmembrane region" description="Helical" evidence="1">
    <location>
        <begin position="56"/>
        <end position="73"/>
    </location>
</feature>
<dbReference type="EnsemblMetazoa" id="HelroT173340">
    <property type="protein sequence ID" value="HelroP173340"/>
    <property type="gene ID" value="HelroG173340"/>
</dbReference>
<dbReference type="EMBL" id="KB096590">
    <property type="protein sequence ID" value="ESO03645.1"/>
    <property type="molecule type" value="Genomic_DNA"/>
</dbReference>
<accession>T1F6P8</accession>
<sequence length="124" mass="13531">MYLKNAIHSTEQYQYIISALLKLGFDIISECYIVGKTLRNVKQKSSPHSLLHHQPSILLILPHAPLLVFFQFVKVMGVLEESLDFHMNGGLAGVAATVGSVATSLAAIQKLLFVQIGVEATGIK</sequence>